<dbReference type="SUPFAM" id="SSF51197">
    <property type="entry name" value="Clavaminate synthase-like"/>
    <property type="match status" value="1"/>
</dbReference>
<evidence type="ECO:0000259" key="11">
    <source>
        <dbReference type="PROSITE" id="PS51471"/>
    </source>
</evidence>
<dbReference type="InterPro" id="IPR027443">
    <property type="entry name" value="IPNS-like_sf"/>
</dbReference>
<keyword evidence="4" id="KW-0223">Dioxygenase</keyword>
<dbReference type="Pfam" id="PF03171">
    <property type="entry name" value="2OG-FeII_Oxy"/>
    <property type="match status" value="1"/>
</dbReference>
<evidence type="ECO:0000256" key="9">
    <source>
        <dbReference type="ARBA" id="ARBA00066695"/>
    </source>
</evidence>
<evidence type="ECO:0000313" key="12">
    <source>
        <dbReference type="EMBL" id="CAK9136582.1"/>
    </source>
</evidence>
<keyword evidence="13" id="KW-1185">Reference proteome</keyword>
<dbReference type="InterPro" id="IPR044861">
    <property type="entry name" value="IPNS-like_FE2OG_OXY"/>
</dbReference>
<sequence>MSTLSEVYRDNPLHPQHIIPLDFESAHTVPESHIWPETNDFQHSGWSNGELSIPVIDLMDPNVVEHIGHACETWGMFQVIGHGVCLSLLEEVEAEARRLFELPARQKMKALRSPGGATGYGTARITPFFSKNMWHEGFTIMGSCVDHAKELWPRNYKRFCDTMVEYQKKMKALAYQLWLLVLKSLDIQEKDVTWAASLQHSEAALQLNSYPCCPDPDRVLGLAPHTDTLLLTIVHQSDSNGLQVFKDGVLGWVSVSPIAGALVVNVGDLLHIVSNARFLTAYHRVVANQACHRVSIAYFYGPPAESELVPILPKLQAPCYRSLTVKQYVSVKAKHLEKALSLIRI</sequence>
<evidence type="ECO:0000256" key="6">
    <source>
        <dbReference type="ARBA" id="ARBA00023004"/>
    </source>
</evidence>
<reference evidence="12 13" key="1">
    <citation type="submission" date="2024-02" db="EMBL/GenBank/DDBJ databases">
        <authorList>
            <person name="Vignale AGUSTIN F."/>
            <person name="Sosa J E."/>
            <person name="Modenutti C."/>
        </authorList>
    </citation>
    <scope>NUCLEOTIDE SEQUENCE [LARGE SCALE GENOMIC DNA]</scope>
</reference>
<keyword evidence="5 10" id="KW-0560">Oxidoreductase</keyword>
<gene>
    <name evidence="12" type="ORF">ILEXP_LOCUS3566</name>
</gene>
<dbReference type="GO" id="GO:0009686">
    <property type="term" value="P:gibberellin biosynthetic process"/>
    <property type="evidence" value="ECO:0007669"/>
    <property type="project" value="UniProtKB-ARBA"/>
</dbReference>
<evidence type="ECO:0000256" key="3">
    <source>
        <dbReference type="ARBA" id="ARBA00022723"/>
    </source>
</evidence>
<evidence type="ECO:0000256" key="2">
    <source>
        <dbReference type="ARBA" id="ARBA00004972"/>
    </source>
</evidence>
<evidence type="ECO:0000256" key="7">
    <source>
        <dbReference type="ARBA" id="ARBA00037909"/>
    </source>
</evidence>
<evidence type="ECO:0000256" key="4">
    <source>
        <dbReference type="ARBA" id="ARBA00022964"/>
    </source>
</evidence>
<name>A0ABC8QVX7_9AQUA</name>
<keyword evidence="3 10" id="KW-0479">Metal-binding</keyword>
<dbReference type="GO" id="GO:0046872">
    <property type="term" value="F:metal ion binding"/>
    <property type="evidence" value="ECO:0007669"/>
    <property type="project" value="UniProtKB-KW"/>
</dbReference>
<dbReference type="PANTHER" id="PTHR47990">
    <property type="entry name" value="2-OXOGLUTARATE (2OG) AND FE(II)-DEPENDENT OXYGENASE SUPERFAMILY PROTEIN-RELATED"/>
    <property type="match status" value="1"/>
</dbReference>
<comment type="similarity">
    <text evidence="8">Belongs to the iron/ascorbate-dependent oxidoreductase family. GA3OX subfamily.</text>
</comment>
<dbReference type="Proteomes" id="UP001642360">
    <property type="component" value="Unassembled WGS sequence"/>
</dbReference>
<evidence type="ECO:0000256" key="1">
    <source>
        <dbReference type="ARBA" id="ARBA00001961"/>
    </source>
</evidence>
<proteinExistence type="inferred from homology"/>
<comment type="pathway">
    <text evidence="7">Plant hormone biosynthesis; gibberellin biosynthesis.</text>
</comment>
<keyword evidence="6 10" id="KW-0408">Iron</keyword>
<accession>A0ABC8QVX7</accession>
<protein>
    <recommendedName>
        <fullName evidence="9">gibberellin 3beta-dioxygenase</fullName>
        <ecNumber evidence="9">1.14.11.15</ecNumber>
    </recommendedName>
</protein>
<dbReference type="PROSITE" id="PS51471">
    <property type="entry name" value="FE2OG_OXY"/>
    <property type="match status" value="1"/>
</dbReference>
<evidence type="ECO:0000313" key="13">
    <source>
        <dbReference type="Proteomes" id="UP001642360"/>
    </source>
</evidence>
<evidence type="ECO:0000256" key="8">
    <source>
        <dbReference type="ARBA" id="ARBA00061560"/>
    </source>
</evidence>
<organism evidence="12 13">
    <name type="scientific">Ilex paraguariensis</name>
    <name type="common">yerba mate</name>
    <dbReference type="NCBI Taxonomy" id="185542"/>
    <lineage>
        <taxon>Eukaryota</taxon>
        <taxon>Viridiplantae</taxon>
        <taxon>Streptophyta</taxon>
        <taxon>Embryophyta</taxon>
        <taxon>Tracheophyta</taxon>
        <taxon>Spermatophyta</taxon>
        <taxon>Magnoliopsida</taxon>
        <taxon>eudicotyledons</taxon>
        <taxon>Gunneridae</taxon>
        <taxon>Pentapetalae</taxon>
        <taxon>asterids</taxon>
        <taxon>campanulids</taxon>
        <taxon>Aquifoliales</taxon>
        <taxon>Aquifoliaceae</taxon>
        <taxon>Ilex</taxon>
    </lineage>
</organism>
<dbReference type="EMBL" id="CAUOFW020000763">
    <property type="protein sequence ID" value="CAK9136582.1"/>
    <property type="molecule type" value="Genomic_DNA"/>
</dbReference>
<feature type="domain" description="Fe2OG dioxygenase" evidence="11">
    <location>
        <begin position="200"/>
        <end position="302"/>
    </location>
</feature>
<evidence type="ECO:0000256" key="10">
    <source>
        <dbReference type="RuleBase" id="RU003682"/>
    </source>
</evidence>
<dbReference type="InterPro" id="IPR005123">
    <property type="entry name" value="Oxoglu/Fe-dep_dioxygenase_dom"/>
</dbReference>
<dbReference type="Gene3D" id="2.60.120.330">
    <property type="entry name" value="B-lactam Antibiotic, Isopenicillin N Synthase, Chain"/>
    <property type="match status" value="1"/>
</dbReference>
<dbReference type="InterPro" id="IPR026992">
    <property type="entry name" value="DIOX_N"/>
</dbReference>
<comment type="pathway">
    <text evidence="2">Hormone biosynthesis.</text>
</comment>
<dbReference type="AlphaFoldDB" id="A0ABC8QVX7"/>
<dbReference type="InterPro" id="IPR050231">
    <property type="entry name" value="Iron_ascorbate_oxido_reductase"/>
</dbReference>
<comment type="cofactor">
    <cofactor evidence="1">
        <name>L-ascorbate</name>
        <dbReference type="ChEBI" id="CHEBI:38290"/>
    </cofactor>
</comment>
<comment type="caution">
    <text evidence="12">The sequence shown here is derived from an EMBL/GenBank/DDBJ whole genome shotgun (WGS) entry which is preliminary data.</text>
</comment>
<dbReference type="Pfam" id="PF14226">
    <property type="entry name" value="DIOX_N"/>
    <property type="match status" value="1"/>
</dbReference>
<evidence type="ECO:0000256" key="5">
    <source>
        <dbReference type="ARBA" id="ARBA00023002"/>
    </source>
</evidence>
<dbReference type="FunFam" id="2.60.120.330:FF:000013">
    <property type="entry name" value="Gibberellin 3-beta-dioxygenase 1"/>
    <property type="match status" value="1"/>
</dbReference>
<dbReference type="EC" id="1.14.11.15" evidence="9"/>
<dbReference type="GO" id="GO:0016707">
    <property type="term" value="F:gibberellin 3-beta-dioxygenase activity"/>
    <property type="evidence" value="ECO:0007669"/>
    <property type="project" value="UniProtKB-EC"/>
</dbReference>